<dbReference type="InterPro" id="IPR050351">
    <property type="entry name" value="BphY/WalK/GraS-like"/>
</dbReference>
<keyword evidence="14" id="KW-1185">Reference proteome</keyword>
<evidence type="ECO:0000256" key="2">
    <source>
        <dbReference type="ARBA" id="ARBA00004370"/>
    </source>
</evidence>
<protein>
    <recommendedName>
        <fullName evidence="3">histidine kinase</fullName>
        <ecNumber evidence="3">2.7.13.3</ecNumber>
    </recommendedName>
</protein>
<keyword evidence="10" id="KW-0812">Transmembrane</keyword>
<dbReference type="GO" id="GO:0000155">
    <property type="term" value="F:phosphorelay sensor kinase activity"/>
    <property type="evidence" value="ECO:0007669"/>
    <property type="project" value="InterPro"/>
</dbReference>
<keyword evidence="7" id="KW-0902">Two-component regulatory system</keyword>
<reference evidence="13 14" key="1">
    <citation type="submission" date="2020-06" db="EMBL/GenBank/DDBJ databases">
        <title>Complete Genome Sequence of Clostridium muelleri sp. nov. P21T, an Acid-Alcohol Producing Acetogen Isolated from Old Hay.</title>
        <authorList>
            <person name="Duncan K.E."/>
            <person name="Tanner R.S."/>
        </authorList>
    </citation>
    <scope>NUCLEOTIDE SEQUENCE [LARGE SCALE GENOMIC DNA]</scope>
    <source>
        <strain evidence="13 14">P21</strain>
    </source>
</reference>
<dbReference type="PROSITE" id="PS50885">
    <property type="entry name" value="HAMP"/>
    <property type="match status" value="1"/>
</dbReference>
<comment type="caution">
    <text evidence="13">The sequence shown here is derived from an EMBL/GenBank/DDBJ whole genome shotgun (WGS) entry which is preliminary data.</text>
</comment>
<keyword evidence="4" id="KW-0597">Phosphoprotein</keyword>
<keyword evidence="10" id="KW-1133">Transmembrane helix</keyword>
<dbReference type="InterPro" id="IPR003660">
    <property type="entry name" value="HAMP_dom"/>
</dbReference>
<evidence type="ECO:0000256" key="1">
    <source>
        <dbReference type="ARBA" id="ARBA00000085"/>
    </source>
</evidence>
<dbReference type="GO" id="GO:0016036">
    <property type="term" value="P:cellular response to phosphate starvation"/>
    <property type="evidence" value="ECO:0007669"/>
    <property type="project" value="TreeGrafter"/>
</dbReference>
<dbReference type="Gene3D" id="6.10.340.10">
    <property type="match status" value="1"/>
</dbReference>
<dbReference type="SMART" id="SM00388">
    <property type="entry name" value="HisKA"/>
    <property type="match status" value="1"/>
</dbReference>
<dbReference type="PANTHER" id="PTHR45453">
    <property type="entry name" value="PHOSPHATE REGULON SENSOR PROTEIN PHOR"/>
    <property type="match status" value="1"/>
</dbReference>
<feature type="coiled-coil region" evidence="9">
    <location>
        <begin position="257"/>
        <end position="287"/>
    </location>
</feature>
<dbReference type="PROSITE" id="PS50109">
    <property type="entry name" value="HIS_KIN"/>
    <property type="match status" value="1"/>
</dbReference>
<dbReference type="Pfam" id="PF00672">
    <property type="entry name" value="HAMP"/>
    <property type="match status" value="1"/>
</dbReference>
<dbReference type="CDD" id="cd06225">
    <property type="entry name" value="HAMP"/>
    <property type="match status" value="1"/>
</dbReference>
<evidence type="ECO:0000259" key="12">
    <source>
        <dbReference type="PROSITE" id="PS50885"/>
    </source>
</evidence>
<dbReference type="InterPro" id="IPR005467">
    <property type="entry name" value="His_kinase_dom"/>
</dbReference>
<dbReference type="CDD" id="cd00082">
    <property type="entry name" value="HisKA"/>
    <property type="match status" value="1"/>
</dbReference>
<dbReference type="SMART" id="SM00304">
    <property type="entry name" value="HAMP"/>
    <property type="match status" value="1"/>
</dbReference>
<keyword evidence="6" id="KW-0418">Kinase</keyword>
<dbReference type="PANTHER" id="PTHR45453:SF3">
    <property type="entry name" value="HISTIDINE KINASE"/>
    <property type="match status" value="1"/>
</dbReference>
<keyword evidence="9" id="KW-0175">Coiled coil</keyword>
<dbReference type="GO" id="GO:0004721">
    <property type="term" value="F:phosphoprotein phosphatase activity"/>
    <property type="evidence" value="ECO:0007669"/>
    <property type="project" value="TreeGrafter"/>
</dbReference>
<dbReference type="InterPro" id="IPR036097">
    <property type="entry name" value="HisK_dim/P_sf"/>
</dbReference>
<gene>
    <name evidence="13" type="ORF">HBE96_19850</name>
</gene>
<dbReference type="InterPro" id="IPR036890">
    <property type="entry name" value="HATPase_C_sf"/>
</dbReference>
<evidence type="ECO:0000256" key="9">
    <source>
        <dbReference type="SAM" id="Coils"/>
    </source>
</evidence>
<evidence type="ECO:0000313" key="14">
    <source>
        <dbReference type="Proteomes" id="UP000537131"/>
    </source>
</evidence>
<dbReference type="RefSeq" id="WP_169299446.1">
    <property type="nucleotide sequence ID" value="NZ_JABBNI010000058.1"/>
</dbReference>
<dbReference type="FunFam" id="1.10.287.130:FF:000001">
    <property type="entry name" value="Two-component sensor histidine kinase"/>
    <property type="match status" value="1"/>
</dbReference>
<dbReference type="EC" id="2.7.13.3" evidence="3"/>
<keyword evidence="5" id="KW-0808">Transferase</keyword>
<accession>A0A7Y0EJY0</accession>
<dbReference type="Proteomes" id="UP000537131">
    <property type="component" value="Unassembled WGS sequence"/>
</dbReference>
<evidence type="ECO:0000256" key="8">
    <source>
        <dbReference type="ARBA" id="ARBA00023136"/>
    </source>
</evidence>
<evidence type="ECO:0000256" key="4">
    <source>
        <dbReference type="ARBA" id="ARBA00022553"/>
    </source>
</evidence>
<dbReference type="Pfam" id="PF02518">
    <property type="entry name" value="HATPase_c"/>
    <property type="match status" value="1"/>
</dbReference>
<dbReference type="SUPFAM" id="SSF47384">
    <property type="entry name" value="Homodimeric domain of signal transducing histidine kinase"/>
    <property type="match status" value="1"/>
</dbReference>
<keyword evidence="8 10" id="KW-0472">Membrane</keyword>
<sequence length="512" mass="59371">MKLNIKFFEGKIKNKINKSITWKLFIVTALVFVIFISTTLLVQSLFFEKFYVSKKKANLQNQIQKFKVNYNKTKDEEKEMQLIKDFEENNNAKIAILDQYGNLKFILKSNNEKADNVRIKAINEVIRSWRVNSDIMESMRKQDKTITRITSKKTNEMRTIVTASSDTSKGYIIFAISSLQPVNEASLVIKEFYFYFYIAAVILIIILSFVYSNMISKPLLKLNKAASKMAVMDFSEKCNIQSEDEIGNLSNTLNFLSENLHESLTSLKEANIKLEKDIEKERALERMRKEFVAAVSHELKTPISLIEGYAEGIKDGVFEGNDKDYYIDIIIDESKRMGNLVYDMLDLSQLESGNFKLVKEEFLMHSLIESVIKRFSALVEENSIDFKLKLLYDIKVCADWRRMEQVLINFITNAIKHTRNYGYIKIAMEELENNKVLIYVENNGKHIPEDEMNKIWDKFYKVDKSGNRKLGGTGIGLAIVKNILMLHGYEYGVKNVYEGVRFYFTVTLSNSF</sequence>
<dbReference type="Gene3D" id="3.30.565.10">
    <property type="entry name" value="Histidine kinase-like ATPase, C-terminal domain"/>
    <property type="match status" value="1"/>
</dbReference>
<evidence type="ECO:0000259" key="11">
    <source>
        <dbReference type="PROSITE" id="PS50109"/>
    </source>
</evidence>
<dbReference type="InterPro" id="IPR004358">
    <property type="entry name" value="Sig_transdc_His_kin-like_C"/>
</dbReference>
<comment type="catalytic activity">
    <reaction evidence="1">
        <text>ATP + protein L-histidine = ADP + protein N-phospho-L-histidine.</text>
        <dbReference type="EC" id="2.7.13.3"/>
    </reaction>
</comment>
<dbReference type="GO" id="GO:0005886">
    <property type="term" value="C:plasma membrane"/>
    <property type="evidence" value="ECO:0007669"/>
    <property type="project" value="TreeGrafter"/>
</dbReference>
<evidence type="ECO:0000256" key="7">
    <source>
        <dbReference type="ARBA" id="ARBA00023012"/>
    </source>
</evidence>
<dbReference type="SMART" id="SM00387">
    <property type="entry name" value="HATPase_c"/>
    <property type="match status" value="1"/>
</dbReference>
<dbReference type="InterPro" id="IPR003594">
    <property type="entry name" value="HATPase_dom"/>
</dbReference>
<dbReference type="AlphaFoldDB" id="A0A7Y0EJY0"/>
<comment type="subcellular location">
    <subcellularLocation>
        <location evidence="2">Membrane</location>
    </subcellularLocation>
</comment>
<evidence type="ECO:0000256" key="3">
    <source>
        <dbReference type="ARBA" id="ARBA00012438"/>
    </source>
</evidence>
<dbReference type="Gene3D" id="1.10.287.130">
    <property type="match status" value="1"/>
</dbReference>
<feature type="domain" description="Histidine kinase" evidence="11">
    <location>
        <begin position="294"/>
        <end position="510"/>
    </location>
</feature>
<evidence type="ECO:0000313" key="13">
    <source>
        <dbReference type="EMBL" id="NMM64854.1"/>
    </source>
</evidence>
<feature type="transmembrane region" description="Helical" evidence="10">
    <location>
        <begin position="192"/>
        <end position="211"/>
    </location>
</feature>
<evidence type="ECO:0000256" key="10">
    <source>
        <dbReference type="SAM" id="Phobius"/>
    </source>
</evidence>
<dbReference type="Pfam" id="PF00512">
    <property type="entry name" value="HisKA"/>
    <property type="match status" value="1"/>
</dbReference>
<name>A0A7Y0EJY0_9CLOT</name>
<feature type="domain" description="HAMP" evidence="12">
    <location>
        <begin position="213"/>
        <end position="265"/>
    </location>
</feature>
<dbReference type="InterPro" id="IPR003661">
    <property type="entry name" value="HisK_dim/P_dom"/>
</dbReference>
<dbReference type="PRINTS" id="PR00344">
    <property type="entry name" value="BCTRLSENSOR"/>
</dbReference>
<proteinExistence type="predicted"/>
<dbReference type="SUPFAM" id="SSF55874">
    <property type="entry name" value="ATPase domain of HSP90 chaperone/DNA topoisomerase II/histidine kinase"/>
    <property type="match status" value="1"/>
</dbReference>
<feature type="transmembrane region" description="Helical" evidence="10">
    <location>
        <begin position="20"/>
        <end position="46"/>
    </location>
</feature>
<organism evidence="13 14">
    <name type="scientific">Clostridium muellerianum</name>
    <dbReference type="NCBI Taxonomy" id="2716538"/>
    <lineage>
        <taxon>Bacteria</taxon>
        <taxon>Bacillati</taxon>
        <taxon>Bacillota</taxon>
        <taxon>Clostridia</taxon>
        <taxon>Eubacteriales</taxon>
        <taxon>Clostridiaceae</taxon>
        <taxon>Clostridium</taxon>
    </lineage>
</organism>
<dbReference type="EMBL" id="JABBNI010000058">
    <property type="protein sequence ID" value="NMM64854.1"/>
    <property type="molecule type" value="Genomic_DNA"/>
</dbReference>
<evidence type="ECO:0000256" key="5">
    <source>
        <dbReference type="ARBA" id="ARBA00022679"/>
    </source>
</evidence>
<evidence type="ECO:0000256" key="6">
    <source>
        <dbReference type="ARBA" id="ARBA00022777"/>
    </source>
</evidence>
<dbReference type="FunFam" id="3.30.565.10:FF:000006">
    <property type="entry name" value="Sensor histidine kinase WalK"/>
    <property type="match status" value="1"/>
</dbReference>
<dbReference type="SUPFAM" id="SSF158472">
    <property type="entry name" value="HAMP domain-like"/>
    <property type="match status" value="1"/>
</dbReference>